<dbReference type="Gene3D" id="3.30.420.10">
    <property type="entry name" value="Ribonuclease H-like superfamily/Ribonuclease H"/>
    <property type="match status" value="1"/>
</dbReference>
<keyword evidence="13 16" id="KW-0234">DNA repair</keyword>
<evidence type="ECO:0000256" key="1">
    <source>
        <dbReference type="ARBA" id="ARBA00007705"/>
    </source>
</evidence>
<dbReference type="SMART" id="SM00475">
    <property type="entry name" value="53EXOc"/>
    <property type="match status" value="1"/>
</dbReference>
<dbReference type="RefSeq" id="WP_094205304.1">
    <property type="nucleotide sequence ID" value="NZ_NDYC01000010.1"/>
</dbReference>
<dbReference type="CDD" id="cd09898">
    <property type="entry name" value="H3TH_53EXO"/>
    <property type="match status" value="1"/>
</dbReference>
<dbReference type="Pfam" id="PF22619">
    <property type="entry name" value="DNA_polI_exo1"/>
    <property type="match status" value="1"/>
</dbReference>
<dbReference type="Gene3D" id="1.10.150.20">
    <property type="entry name" value="5' to 3' exonuclease, C-terminal subdomain"/>
    <property type="match status" value="2"/>
</dbReference>
<evidence type="ECO:0000256" key="2">
    <source>
        <dbReference type="ARBA" id="ARBA00012417"/>
    </source>
</evidence>
<dbReference type="InterPro" id="IPR019760">
    <property type="entry name" value="DNA-dir_DNA_pol_A_CS"/>
</dbReference>
<dbReference type="SUPFAM" id="SSF88723">
    <property type="entry name" value="PIN domain-like"/>
    <property type="match status" value="1"/>
</dbReference>
<dbReference type="PROSITE" id="PS00447">
    <property type="entry name" value="DNA_POLYMERASE_A"/>
    <property type="match status" value="1"/>
</dbReference>
<dbReference type="FunFam" id="1.10.150.20:FF:000002">
    <property type="entry name" value="DNA polymerase I"/>
    <property type="match status" value="1"/>
</dbReference>
<keyword evidence="7" id="KW-0540">Nuclease</keyword>
<comment type="function">
    <text evidence="16">In addition to polymerase activity, this DNA polymerase exhibits 5'-3' exonuclease activity.</text>
</comment>
<protein>
    <recommendedName>
        <fullName evidence="3 15">DNA polymerase I</fullName>
        <ecNumber evidence="2 15">2.7.7.7</ecNumber>
    </recommendedName>
</protein>
<keyword evidence="5 16" id="KW-0548">Nucleotidyltransferase</keyword>
<accession>A0A233V7S7</accession>
<dbReference type="Pfam" id="PF02739">
    <property type="entry name" value="5_3_exonuc_N"/>
    <property type="match status" value="1"/>
</dbReference>
<keyword evidence="8 16" id="KW-0227">DNA damage</keyword>
<sequence>MSKKALIIDGSSLLFRGFYAIRDLTTKDGVHTNGVFGFMNMYYSVMDKLNPELVVVCFDRKEPTFRHEKYSEYKGNRQETPEELIAQFDMLKELLKAMGVSYIDLKGYEADDIAGTLAKQASSKNYDVYLLTGDKDYLQLIDDNTKVVLTKRGITETKIYDVDTLKEEYGITPKQMIDLKGLMGDKSDNIPGIDGVGEKTALKYIQKYGSIEGLYKHVDEISGKKTKQKVIDGEKIAYLSRELGTINTDVPKDLMGFVIDDCSIKEADKNHLIEVLTKLEFNSFIKKLPNEESSDKFEYENLDENVDEIKAYIKENKKFTFALFNDDYYVDNEPVIFAIYTDKVYITRNVDIVKSFKEEFESKYINKLSFDIKPCIYHLMRYGIDISYNYDDVVIIEYLLDPSKTSYSMERSDPKVIGYDFKSIEDITGKGRSKKTILESDEKEIDNYVVKYMMFTNKLYEKISEIEEEDMMHLYRDVEIPLIKVLCDMEFTGVCVEKETLVEMGELFEDEIKSIEDSVEELIGKKININSSKQLAEVLFEDLELPVIKKNKTGPSTDQEVLEALSGRHEIIDYILRYRTIAKLKTTYIDGMVDLIKEDGKIHTTFQQTIAQTGRISSTNPNLQNIPIRTEEGRLIRKAFVPSEESVLLDADYSQIELRVLADLANDEVMIDAFKNGADIHRKTASEVFKVDFDKVTSLQRSNAKAVNFGIVYGIGDYSLSKDLHITRKEAKEYIENYLNTYKGIKQYMEDIVAIGKEKGYVETIMKRRRYIPELKSKNYNVRSFGERVALNTPIQGSAADIIKVAMVKFYNRLNEENLKSKLILQVHDELIVDCPKDEREKVLEIMKDVMTHAVDLKVDMKIDVNSADNWYDAK</sequence>
<keyword evidence="12 16" id="KW-0238">DNA-binding</keyword>
<evidence type="ECO:0000256" key="8">
    <source>
        <dbReference type="ARBA" id="ARBA00022763"/>
    </source>
</evidence>
<dbReference type="Gene3D" id="1.20.1060.10">
    <property type="entry name" value="Taq DNA Polymerase, Chain T, domain 4"/>
    <property type="match status" value="1"/>
</dbReference>
<evidence type="ECO:0000313" key="19">
    <source>
        <dbReference type="EMBL" id="OXZ28453.1"/>
    </source>
</evidence>
<dbReference type="SMART" id="SM00482">
    <property type="entry name" value="POLAc"/>
    <property type="match status" value="1"/>
</dbReference>
<evidence type="ECO:0000256" key="11">
    <source>
        <dbReference type="ARBA" id="ARBA00022932"/>
    </source>
</evidence>
<dbReference type="InterPro" id="IPR029060">
    <property type="entry name" value="PIN-like_dom_sf"/>
</dbReference>
<dbReference type="FunFam" id="1.10.150.20:FF:000003">
    <property type="entry name" value="DNA polymerase I"/>
    <property type="match status" value="1"/>
</dbReference>
<evidence type="ECO:0000256" key="5">
    <source>
        <dbReference type="ARBA" id="ARBA00022695"/>
    </source>
</evidence>
<dbReference type="GO" id="GO:0003677">
    <property type="term" value="F:DNA binding"/>
    <property type="evidence" value="ECO:0007669"/>
    <property type="project" value="UniProtKB-UniRule"/>
</dbReference>
<dbReference type="CDD" id="cd06140">
    <property type="entry name" value="DNA_polA_I_Bacillus_like_exo"/>
    <property type="match status" value="1"/>
</dbReference>
<evidence type="ECO:0000256" key="16">
    <source>
        <dbReference type="RuleBase" id="RU004460"/>
    </source>
</evidence>
<evidence type="ECO:0000256" key="15">
    <source>
        <dbReference type="NCBIfam" id="TIGR00593"/>
    </source>
</evidence>
<dbReference type="GO" id="GO:0003887">
    <property type="term" value="F:DNA-directed DNA polymerase activity"/>
    <property type="evidence" value="ECO:0007669"/>
    <property type="project" value="UniProtKB-UniRule"/>
</dbReference>
<dbReference type="PRINTS" id="PR00868">
    <property type="entry name" value="DNAPOLI"/>
</dbReference>
<dbReference type="SUPFAM" id="SSF47807">
    <property type="entry name" value="5' to 3' exonuclease, C-terminal subdomain"/>
    <property type="match status" value="1"/>
</dbReference>
<keyword evidence="4 16" id="KW-0808">Transferase</keyword>
<keyword evidence="6 16" id="KW-0235">DNA replication</keyword>
<evidence type="ECO:0000256" key="3">
    <source>
        <dbReference type="ARBA" id="ARBA00020311"/>
    </source>
</evidence>
<evidence type="ECO:0000256" key="6">
    <source>
        <dbReference type="ARBA" id="ARBA00022705"/>
    </source>
</evidence>
<comment type="caution">
    <text evidence="19">The sequence shown here is derived from an EMBL/GenBank/DDBJ whole genome shotgun (WGS) entry which is preliminary data.</text>
</comment>
<dbReference type="EMBL" id="NDYC01000010">
    <property type="protein sequence ID" value="OXZ28453.1"/>
    <property type="molecule type" value="Genomic_DNA"/>
</dbReference>
<dbReference type="GO" id="GO:0006302">
    <property type="term" value="P:double-strand break repair"/>
    <property type="evidence" value="ECO:0007669"/>
    <property type="project" value="TreeGrafter"/>
</dbReference>
<evidence type="ECO:0000256" key="9">
    <source>
        <dbReference type="ARBA" id="ARBA00022801"/>
    </source>
</evidence>
<dbReference type="InterPro" id="IPR020045">
    <property type="entry name" value="DNA_polI_H3TH"/>
</dbReference>
<dbReference type="InterPro" id="IPR054690">
    <property type="entry name" value="DNA_polI_exonuclease"/>
</dbReference>
<dbReference type="EC" id="2.7.7.7" evidence="2 15"/>
<dbReference type="PANTHER" id="PTHR10133">
    <property type="entry name" value="DNA POLYMERASE I"/>
    <property type="match status" value="1"/>
</dbReference>
<dbReference type="InterPro" id="IPR001098">
    <property type="entry name" value="DNA-dir_DNA_pol_A_palm_dom"/>
</dbReference>
<evidence type="ECO:0000256" key="12">
    <source>
        <dbReference type="ARBA" id="ARBA00023125"/>
    </source>
</evidence>
<dbReference type="CDD" id="cd08637">
    <property type="entry name" value="DNA_pol_A_pol_I_C"/>
    <property type="match status" value="1"/>
</dbReference>
<gene>
    <name evidence="16" type="primary">polA</name>
    <name evidence="19" type="ORF">B9N49_02010</name>
</gene>
<dbReference type="Pfam" id="PF01367">
    <property type="entry name" value="5_3_exonuc"/>
    <property type="match status" value="1"/>
</dbReference>
<dbReference type="SMART" id="SM00279">
    <property type="entry name" value="HhH2"/>
    <property type="match status" value="1"/>
</dbReference>
<evidence type="ECO:0000259" key="17">
    <source>
        <dbReference type="SMART" id="SM00475"/>
    </source>
</evidence>
<dbReference type="Gene3D" id="3.40.50.1010">
    <property type="entry name" value="5'-nuclease"/>
    <property type="match status" value="1"/>
</dbReference>
<dbReference type="InterPro" id="IPR002298">
    <property type="entry name" value="DNA_polymerase_A"/>
</dbReference>
<proteinExistence type="inferred from homology"/>
<dbReference type="InterPro" id="IPR012337">
    <property type="entry name" value="RNaseH-like_sf"/>
</dbReference>
<keyword evidence="11 16" id="KW-0239">DNA-directed DNA polymerase</keyword>
<evidence type="ECO:0000256" key="14">
    <source>
        <dbReference type="ARBA" id="ARBA00049244"/>
    </source>
</evidence>
<dbReference type="Pfam" id="PF00476">
    <property type="entry name" value="DNA_pol_A"/>
    <property type="match status" value="1"/>
</dbReference>
<dbReference type="InterPro" id="IPR036397">
    <property type="entry name" value="RNaseH_sf"/>
</dbReference>
<name>A0A233V7S7_FINMA</name>
<organism evidence="19 20">
    <name type="scientific">Finegoldia magna</name>
    <name type="common">Peptostreptococcus magnus</name>
    <dbReference type="NCBI Taxonomy" id="1260"/>
    <lineage>
        <taxon>Bacteria</taxon>
        <taxon>Bacillati</taxon>
        <taxon>Bacillota</taxon>
        <taxon>Tissierellia</taxon>
        <taxon>Tissierellales</taxon>
        <taxon>Peptoniphilaceae</taxon>
        <taxon>Finegoldia</taxon>
    </lineage>
</organism>
<evidence type="ECO:0000256" key="7">
    <source>
        <dbReference type="ARBA" id="ARBA00022722"/>
    </source>
</evidence>
<evidence type="ECO:0000256" key="10">
    <source>
        <dbReference type="ARBA" id="ARBA00022839"/>
    </source>
</evidence>
<evidence type="ECO:0000256" key="4">
    <source>
        <dbReference type="ARBA" id="ARBA00022679"/>
    </source>
</evidence>
<dbReference type="SUPFAM" id="SSF56672">
    <property type="entry name" value="DNA/RNA polymerases"/>
    <property type="match status" value="1"/>
</dbReference>
<dbReference type="InterPro" id="IPR002421">
    <property type="entry name" value="5-3_exonuclease"/>
</dbReference>
<dbReference type="InterPro" id="IPR018320">
    <property type="entry name" value="DNA_polymerase_1"/>
</dbReference>
<dbReference type="PANTHER" id="PTHR10133:SF27">
    <property type="entry name" value="DNA POLYMERASE NU"/>
    <property type="match status" value="1"/>
</dbReference>
<evidence type="ECO:0000256" key="13">
    <source>
        <dbReference type="ARBA" id="ARBA00023204"/>
    </source>
</evidence>
<dbReference type="FunFam" id="3.40.50.1010:FF:000001">
    <property type="entry name" value="DNA polymerase I"/>
    <property type="match status" value="1"/>
</dbReference>
<dbReference type="NCBIfam" id="TIGR00593">
    <property type="entry name" value="pola"/>
    <property type="match status" value="1"/>
</dbReference>
<dbReference type="InterPro" id="IPR043502">
    <property type="entry name" value="DNA/RNA_pol_sf"/>
</dbReference>
<dbReference type="AlphaFoldDB" id="A0A233V7S7"/>
<comment type="similarity">
    <text evidence="1 16">Belongs to the DNA polymerase type-A family.</text>
</comment>
<dbReference type="SUPFAM" id="SSF53098">
    <property type="entry name" value="Ribonuclease H-like"/>
    <property type="match status" value="1"/>
</dbReference>
<evidence type="ECO:0000259" key="18">
    <source>
        <dbReference type="SMART" id="SM00482"/>
    </source>
</evidence>
<dbReference type="InterPro" id="IPR008918">
    <property type="entry name" value="HhH2"/>
</dbReference>
<feature type="domain" description="5'-3' exonuclease" evidence="17">
    <location>
        <begin position="3"/>
        <end position="265"/>
    </location>
</feature>
<dbReference type="Gene3D" id="3.30.70.370">
    <property type="match status" value="1"/>
</dbReference>
<dbReference type="InterPro" id="IPR036279">
    <property type="entry name" value="5-3_exonuclease_C_sf"/>
</dbReference>
<evidence type="ECO:0000313" key="20">
    <source>
        <dbReference type="Proteomes" id="UP000215413"/>
    </source>
</evidence>
<dbReference type="FunFam" id="1.20.1060.10:FF:000001">
    <property type="entry name" value="DNA polymerase I"/>
    <property type="match status" value="1"/>
</dbReference>
<feature type="domain" description="DNA-directed DNA polymerase family A palm" evidence="18">
    <location>
        <begin position="633"/>
        <end position="839"/>
    </location>
</feature>
<comment type="subunit">
    <text evidence="16">Single-chain monomer with multiple functions.</text>
</comment>
<dbReference type="Proteomes" id="UP000215413">
    <property type="component" value="Unassembled WGS sequence"/>
</dbReference>
<keyword evidence="10 16" id="KW-0269">Exonuclease</keyword>
<reference evidence="20" key="1">
    <citation type="submission" date="2017-04" db="EMBL/GenBank/DDBJ databases">
        <title>Finegoldia magna isolated from orthopedic joint implant-associated infections.</title>
        <authorList>
            <person name="Bjorklund S."/>
            <person name="Bruggemann H."/>
            <person name="Jensen A."/>
            <person name="Hellmark B."/>
            <person name="Soderquist B."/>
        </authorList>
    </citation>
    <scope>NUCLEOTIDE SEQUENCE [LARGE SCALE GENOMIC DNA]</scope>
    <source>
        <strain evidence="20">CCUG 54800</strain>
    </source>
</reference>
<dbReference type="NCBIfam" id="NF004397">
    <property type="entry name" value="PRK05755.1"/>
    <property type="match status" value="1"/>
</dbReference>
<dbReference type="GO" id="GO:0008409">
    <property type="term" value="F:5'-3' exonuclease activity"/>
    <property type="evidence" value="ECO:0007669"/>
    <property type="project" value="UniProtKB-UniRule"/>
</dbReference>
<comment type="catalytic activity">
    <reaction evidence="14 16">
        <text>DNA(n) + a 2'-deoxyribonucleoside 5'-triphosphate = DNA(n+1) + diphosphate</text>
        <dbReference type="Rhea" id="RHEA:22508"/>
        <dbReference type="Rhea" id="RHEA-COMP:17339"/>
        <dbReference type="Rhea" id="RHEA-COMP:17340"/>
        <dbReference type="ChEBI" id="CHEBI:33019"/>
        <dbReference type="ChEBI" id="CHEBI:61560"/>
        <dbReference type="ChEBI" id="CHEBI:173112"/>
        <dbReference type="EC" id="2.7.7.7"/>
    </reaction>
</comment>
<dbReference type="CDD" id="cd09859">
    <property type="entry name" value="PIN_53EXO"/>
    <property type="match status" value="1"/>
</dbReference>
<dbReference type="GO" id="GO:0006261">
    <property type="term" value="P:DNA-templated DNA replication"/>
    <property type="evidence" value="ECO:0007669"/>
    <property type="project" value="UniProtKB-UniRule"/>
</dbReference>
<keyword evidence="9 16" id="KW-0378">Hydrolase</keyword>
<dbReference type="InterPro" id="IPR020046">
    <property type="entry name" value="5-3_exonucl_a-hlix_arch_N"/>
</dbReference>